<protein>
    <recommendedName>
        <fullName evidence="3">Phosphodiesterase</fullName>
    </recommendedName>
</protein>
<dbReference type="EMBL" id="AP012204">
    <property type="protein sequence ID" value="BAK34861.1"/>
    <property type="molecule type" value="Genomic_DNA"/>
</dbReference>
<dbReference type="OrthoDB" id="1956004at2"/>
<accession>F5XSI0</accession>
<organism evidence="1 2">
    <name type="scientific">Microlunatus phosphovorus (strain ATCC 700054 / DSM 10555 / JCM 9379 / NBRC 101784 / NCIMB 13414 / VKM Ac-1990 / NM-1)</name>
    <dbReference type="NCBI Taxonomy" id="1032480"/>
    <lineage>
        <taxon>Bacteria</taxon>
        <taxon>Bacillati</taxon>
        <taxon>Actinomycetota</taxon>
        <taxon>Actinomycetes</taxon>
        <taxon>Propionibacteriales</taxon>
        <taxon>Propionibacteriaceae</taxon>
        <taxon>Microlunatus</taxon>
    </lineage>
</organism>
<reference evidence="1 2" key="1">
    <citation type="submission" date="2011-05" db="EMBL/GenBank/DDBJ databases">
        <title>Whole genome sequence of Microlunatus phosphovorus NM-1.</title>
        <authorList>
            <person name="Hosoyama A."/>
            <person name="Sasaki K."/>
            <person name="Harada T."/>
            <person name="Igarashi R."/>
            <person name="Kawakoshi A."/>
            <person name="Sasagawa M."/>
            <person name="Fukada J."/>
            <person name="Nakamura S."/>
            <person name="Katano Y."/>
            <person name="Hanada S."/>
            <person name="Kamagata Y."/>
            <person name="Nakamura N."/>
            <person name="Yamazaki S."/>
            <person name="Fujita N."/>
        </authorList>
    </citation>
    <scope>NUCLEOTIDE SEQUENCE [LARGE SCALE GENOMIC DNA]</scope>
    <source>
        <strain evidence="2">ATCC 700054 / DSM 10555 / JCM 9379 / NBRC 101784 / NCIMB 13414 / VKM Ac-1990 / NM-1</strain>
    </source>
</reference>
<sequence length="274" mass="29676">MTKICLVGIDGLRLDQAIDRPDPIAPTLARLAAEGIRTDLEMEVPTISGPGWASLLTGTTHAQHGIRDNSFIGSRLWEYPDLLSRAYYRNQSVRTFAAAAWRPLVDPVGPAGPVIHPRLEQQWAGKHQVVVRDGEVYGYETQDAVITAGAVADLGAMGREVYFVYLGETDIAAHVFGSVGPEYAAAIRRCDEHLARLVAAVSARADQGEDWLVVVVTDHGHLDEGGHGGDSAIERSSFTIARRFGPDQTLDWPEQLAPHQLVDALLTFIPAGSP</sequence>
<dbReference type="PANTHER" id="PTHR10151">
    <property type="entry name" value="ECTONUCLEOTIDE PYROPHOSPHATASE/PHOSPHODIESTERASE"/>
    <property type="match status" value="1"/>
</dbReference>
<dbReference type="RefSeq" id="WP_013862741.1">
    <property type="nucleotide sequence ID" value="NC_015635.1"/>
</dbReference>
<name>F5XSI0_MICPN</name>
<dbReference type="eggNOG" id="COG1524">
    <property type="taxonomic scope" value="Bacteria"/>
</dbReference>
<gene>
    <name evidence="1" type="ordered locus">MLP_18470</name>
</gene>
<keyword evidence="2" id="KW-1185">Reference proteome</keyword>
<proteinExistence type="predicted"/>
<dbReference type="AlphaFoldDB" id="F5XSI0"/>
<evidence type="ECO:0008006" key="3">
    <source>
        <dbReference type="Google" id="ProtNLM"/>
    </source>
</evidence>
<dbReference type="PANTHER" id="PTHR10151:SF120">
    <property type="entry name" value="BIS(5'-ADENOSYL)-TRIPHOSPHATASE"/>
    <property type="match status" value="1"/>
</dbReference>
<dbReference type="HOGENOM" id="CLU_068063_0_0_11"/>
<evidence type="ECO:0000313" key="1">
    <source>
        <dbReference type="EMBL" id="BAK34861.1"/>
    </source>
</evidence>
<dbReference type="GO" id="GO:0016787">
    <property type="term" value="F:hydrolase activity"/>
    <property type="evidence" value="ECO:0007669"/>
    <property type="project" value="UniProtKB-ARBA"/>
</dbReference>
<dbReference type="InterPro" id="IPR002591">
    <property type="entry name" value="Phosphodiest/P_Trfase"/>
</dbReference>
<dbReference type="STRING" id="1032480.MLP_18470"/>
<dbReference type="InterPro" id="IPR017850">
    <property type="entry name" value="Alkaline_phosphatase_core_sf"/>
</dbReference>
<evidence type="ECO:0000313" key="2">
    <source>
        <dbReference type="Proteomes" id="UP000007947"/>
    </source>
</evidence>
<dbReference type="Pfam" id="PF01663">
    <property type="entry name" value="Phosphodiest"/>
    <property type="match status" value="1"/>
</dbReference>
<dbReference type="Gene3D" id="3.40.720.10">
    <property type="entry name" value="Alkaline Phosphatase, subunit A"/>
    <property type="match status" value="1"/>
</dbReference>
<dbReference type="Proteomes" id="UP000007947">
    <property type="component" value="Chromosome"/>
</dbReference>
<dbReference type="SUPFAM" id="SSF53649">
    <property type="entry name" value="Alkaline phosphatase-like"/>
    <property type="match status" value="1"/>
</dbReference>
<dbReference type="KEGG" id="mph:MLP_18470"/>